<comment type="cofactor">
    <cofactor evidence="1">
        <name>Zn(2+)</name>
        <dbReference type="ChEBI" id="CHEBI:29105"/>
    </cofactor>
</comment>
<evidence type="ECO:0000256" key="1">
    <source>
        <dbReference type="ARBA" id="ARBA00001947"/>
    </source>
</evidence>
<dbReference type="GO" id="GO:0004181">
    <property type="term" value="F:metallocarboxypeptidase activity"/>
    <property type="evidence" value="ECO:0007669"/>
    <property type="project" value="InterPro"/>
</dbReference>
<evidence type="ECO:0000256" key="2">
    <source>
        <dbReference type="ARBA" id="ARBA00005988"/>
    </source>
</evidence>
<name>A0A3A8QT90_9BACT</name>
<dbReference type="PROSITE" id="PS52035">
    <property type="entry name" value="PEPTIDASE_M14"/>
    <property type="match status" value="1"/>
</dbReference>
<evidence type="ECO:0000256" key="3">
    <source>
        <dbReference type="PROSITE-ProRule" id="PRU01379"/>
    </source>
</evidence>
<accession>A0A3A8QT90</accession>
<feature type="domain" description="Peptidase M14" evidence="4">
    <location>
        <begin position="14"/>
        <end position="308"/>
    </location>
</feature>
<gene>
    <name evidence="5" type="ORF">D7W81_08510</name>
</gene>
<dbReference type="SUPFAM" id="SSF53187">
    <property type="entry name" value="Zn-dependent exopeptidases"/>
    <property type="match status" value="1"/>
</dbReference>
<evidence type="ECO:0000313" key="6">
    <source>
        <dbReference type="Proteomes" id="UP000267003"/>
    </source>
</evidence>
<dbReference type="AlphaFoldDB" id="A0A3A8QT90"/>
<dbReference type="RefSeq" id="WP_120554833.1">
    <property type="nucleotide sequence ID" value="NZ_RAWK01000038.1"/>
</dbReference>
<protein>
    <recommendedName>
        <fullName evidence="4">Peptidase M14 domain-containing protein</fullName>
    </recommendedName>
</protein>
<dbReference type="EMBL" id="RAWK01000038">
    <property type="protein sequence ID" value="RKH70978.1"/>
    <property type="molecule type" value="Genomic_DNA"/>
</dbReference>
<proteinExistence type="inferred from homology"/>
<evidence type="ECO:0000313" key="5">
    <source>
        <dbReference type="EMBL" id="RKH70978.1"/>
    </source>
</evidence>
<dbReference type="Gene3D" id="3.40.630.10">
    <property type="entry name" value="Zn peptidases"/>
    <property type="match status" value="1"/>
</dbReference>
<comment type="similarity">
    <text evidence="2 3">Belongs to the peptidase M14 family.</text>
</comment>
<reference evidence="6" key="1">
    <citation type="submission" date="2018-09" db="EMBL/GenBank/DDBJ databases">
        <authorList>
            <person name="Livingstone P.G."/>
            <person name="Whitworth D.E."/>
        </authorList>
    </citation>
    <scope>NUCLEOTIDE SEQUENCE [LARGE SCALE GENOMIC DNA]</scope>
    <source>
        <strain evidence="6">AB050A</strain>
    </source>
</reference>
<feature type="active site" description="Proton donor/acceptor" evidence="3">
    <location>
        <position position="283"/>
    </location>
</feature>
<dbReference type="PANTHER" id="PTHR11705:SF145">
    <property type="entry name" value="PEPTIDASE M14 CARBOXYPEPTIDASE A DOMAIN-CONTAINING PROTEIN"/>
    <property type="match status" value="1"/>
</dbReference>
<sequence length="556" mass="62626">MPTPKLLTRAEATDYQETSRSADVVAFVDALCAQTKLAKRVDFGQSGEGQPLMSLILSDRNCFTPELAKKQKKLIVMVEANIHAGEVEGKETLQALARDLTLTSLGKKLLDRLCIVFVPNFNPDGNDRISKGNRALDLKNLEGQVNPPGGVGMRYTGEGWNLNRDNMKQEAPETRALAKLYQTWWPHLFVDCHTTDGSIHGFDLTFDIPHGNAELLHTSRGFNRELAERVSAAVKTKHGFDSFWYGNFRKEGDPRSGWHTYPALPRFGSHYRGLLGRLDVLLETYSYIDFPRRCAVIRAWVLELIRDAARYAKEYRRVTDFEEAAIIARGQNPNVNVQEWVGINFGVAQRNAEGALVFDYPAYVKDGDTAVINSFDEASIESRRYPGKRKKVYKTPHHRTFVPTQSVSTPAGYLVPASLAARLDGHGIRYEKLPKAQRFQVDSYRIARREETFSPDVAANIPPPGQDEVPLSQKPKPVRFETILTVAPERSEQEFPAGTLLVPTNQRTGTLITYLLEPHSDDGFCRWQFLDDSLKVGELYPIHRLVESTRAPVKVE</sequence>
<dbReference type="GO" id="GO:0006508">
    <property type="term" value="P:proteolysis"/>
    <property type="evidence" value="ECO:0007669"/>
    <property type="project" value="InterPro"/>
</dbReference>
<evidence type="ECO:0000259" key="4">
    <source>
        <dbReference type="PROSITE" id="PS52035"/>
    </source>
</evidence>
<organism evidence="5 6">
    <name type="scientific">Corallococcus aberystwythensis</name>
    <dbReference type="NCBI Taxonomy" id="2316722"/>
    <lineage>
        <taxon>Bacteria</taxon>
        <taxon>Pseudomonadati</taxon>
        <taxon>Myxococcota</taxon>
        <taxon>Myxococcia</taxon>
        <taxon>Myxococcales</taxon>
        <taxon>Cystobacterineae</taxon>
        <taxon>Myxococcaceae</taxon>
        <taxon>Corallococcus</taxon>
    </lineage>
</organism>
<keyword evidence="6" id="KW-1185">Reference proteome</keyword>
<dbReference type="Pfam" id="PF00246">
    <property type="entry name" value="Peptidase_M14"/>
    <property type="match status" value="1"/>
</dbReference>
<comment type="caution">
    <text evidence="5">The sequence shown here is derived from an EMBL/GenBank/DDBJ whole genome shotgun (WGS) entry which is preliminary data.</text>
</comment>
<dbReference type="Proteomes" id="UP000267003">
    <property type="component" value="Unassembled WGS sequence"/>
</dbReference>
<dbReference type="GO" id="GO:0008270">
    <property type="term" value="F:zinc ion binding"/>
    <property type="evidence" value="ECO:0007669"/>
    <property type="project" value="InterPro"/>
</dbReference>
<dbReference type="SMART" id="SM00631">
    <property type="entry name" value="Zn_pept"/>
    <property type="match status" value="1"/>
</dbReference>
<dbReference type="OrthoDB" id="9767214at2"/>
<dbReference type="InterPro" id="IPR000834">
    <property type="entry name" value="Peptidase_M14"/>
</dbReference>
<dbReference type="GO" id="GO:0005615">
    <property type="term" value="C:extracellular space"/>
    <property type="evidence" value="ECO:0007669"/>
    <property type="project" value="TreeGrafter"/>
</dbReference>
<dbReference type="PANTHER" id="PTHR11705">
    <property type="entry name" value="PROTEASE FAMILY M14 CARBOXYPEPTIDASE A,B"/>
    <property type="match status" value="1"/>
</dbReference>